<keyword evidence="3" id="KW-1185">Reference proteome</keyword>
<accession>A0A560JCU3</accession>
<dbReference type="AlphaFoldDB" id="A0A560JCU3"/>
<reference evidence="2 3" key="1">
    <citation type="submission" date="2019-06" db="EMBL/GenBank/DDBJ databases">
        <title>Genomic Encyclopedia of Type Strains, Phase IV (KMG-V): Genome sequencing to study the core and pangenomes of soil and plant-associated prokaryotes.</title>
        <authorList>
            <person name="Whitman W."/>
        </authorList>
    </citation>
    <scope>NUCLEOTIDE SEQUENCE [LARGE SCALE GENOMIC DNA]</scope>
    <source>
        <strain evidence="2 3">BR 10556</strain>
    </source>
</reference>
<evidence type="ECO:0000259" key="1">
    <source>
        <dbReference type="Pfam" id="PF20172"/>
    </source>
</evidence>
<dbReference type="Proteomes" id="UP000315914">
    <property type="component" value="Unassembled WGS sequence"/>
</dbReference>
<comment type="caution">
    <text evidence="2">The sequence shown here is derived from an EMBL/GenBank/DDBJ whole genome shotgun (WGS) entry which is preliminary data.</text>
</comment>
<name>A0A560JCU3_9BRAD</name>
<dbReference type="InterPro" id="IPR046668">
    <property type="entry name" value="DUF6538"/>
</dbReference>
<dbReference type="Pfam" id="PF20172">
    <property type="entry name" value="DUF6538"/>
    <property type="match status" value="1"/>
</dbReference>
<evidence type="ECO:0000313" key="2">
    <source>
        <dbReference type="EMBL" id="TWB84391.1"/>
    </source>
</evidence>
<gene>
    <name evidence="2" type="ORF">FBZ95_101835</name>
</gene>
<organism evidence="2 3">
    <name type="scientific">Bradyrhizobium sacchari</name>
    <dbReference type="NCBI Taxonomy" id="1399419"/>
    <lineage>
        <taxon>Bacteria</taxon>
        <taxon>Pseudomonadati</taxon>
        <taxon>Pseudomonadota</taxon>
        <taxon>Alphaproteobacteria</taxon>
        <taxon>Hyphomicrobiales</taxon>
        <taxon>Nitrobacteraceae</taxon>
        <taxon>Bradyrhizobium</taxon>
    </lineage>
</organism>
<protein>
    <recommendedName>
        <fullName evidence="1">DUF6538 domain-containing protein</fullName>
    </recommendedName>
</protein>
<sequence length="176" mass="20466">MPRYLRRRGHTWFFRWKFPRRLAGFGFSGELIRSLKTTDFRVARRRALNLVLRIEAMTTSEKLPTRAELEGLVRGWIDDCVWRHEVRPATTGIEYFDQPEIERMGQDDARELDGLFRRLSDRFADREKAAIGRALRGDAAMDRYRPIVESAARNIGVSVDPATVAGRLFERTILRG</sequence>
<dbReference type="EMBL" id="VITW01000001">
    <property type="protein sequence ID" value="TWB84391.1"/>
    <property type="molecule type" value="Genomic_DNA"/>
</dbReference>
<evidence type="ECO:0000313" key="3">
    <source>
        <dbReference type="Proteomes" id="UP000315914"/>
    </source>
</evidence>
<feature type="domain" description="DUF6538" evidence="1">
    <location>
        <begin position="4"/>
        <end position="57"/>
    </location>
</feature>
<proteinExistence type="predicted"/>